<dbReference type="AlphaFoldDB" id="I3S7W5"/>
<feature type="domain" description="Tubulin/FtsZ 2-layer sandwich" evidence="6">
    <location>
        <begin position="110"/>
        <end position="227"/>
    </location>
</feature>
<protein>
    <recommendedName>
        <fullName evidence="8">Tubulin/FtsZ 2-layer sandwich domain-containing protein</fullName>
    </recommendedName>
</protein>
<keyword evidence="2" id="KW-0547">Nucleotide-binding</keyword>
<feature type="region of interest" description="Disordered" evidence="4">
    <location>
        <begin position="222"/>
        <end position="246"/>
    </location>
</feature>
<dbReference type="GO" id="GO:0042802">
    <property type="term" value="F:identical protein binding"/>
    <property type="evidence" value="ECO:0007669"/>
    <property type="project" value="UniProtKB-ARBA"/>
</dbReference>
<evidence type="ECO:0000256" key="2">
    <source>
        <dbReference type="ARBA" id="ARBA00022741"/>
    </source>
</evidence>
<evidence type="ECO:0000259" key="5">
    <source>
        <dbReference type="SMART" id="SM00864"/>
    </source>
</evidence>
<dbReference type="EMBL" id="BT136562">
    <property type="protein sequence ID" value="AFK36357.1"/>
    <property type="molecule type" value="mRNA"/>
</dbReference>
<dbReference type="CDD" id="cd02201">
    <property type="entry name" value="FtsZ_type1"/>
    <property type="match status" value="1"/>
</dbReference>
<proteinExistence type="evidence at transcript level"/>
<dbReference type="SMART" id="SM00864">
    <property type="entry name" value="Tubulin"/>
    <property type="match status" value="1"/>
</dbReference>
<evidence type="ECO:0008006" key="8">
    <source>
        <dbReference type="Google" id="ProtNLM"/>
    </source>
</evidence>
<dbReference type="SMART" id="SM00865">
    <property type="entry name" value="Tubulin_C"/>
    <property type="match status" value="1"/>
</dbReference>
<dbReference type="GO" id="GO:0003924">
    <property type="term" value="F:GTPase activity"/>
    <property type="evidence" value="ECO:0007669"/>
    <property type="project" value="InterPro"/>
</dbReference>
<dbReference type="PANTHER" id="PTHR30314:SF3">
    <property type="entry name" value="MITOCHONDRIAL DIVISION PROTEIN FSZA"/>
    <property type="match status" value="1"/>
</dbReference>
<dbReference type="Gene3D" id="3.30.1330.20">
    <property type="entry name" value="Tubulin/FtsZ, C-terminal domain"/>
    <property type="match status" value="1"/>
</dbReference>
<dbReference type="InterPro" id="IPR024757">
    <property type="entry name" value="FtsZ_C"/>
</dbReference>
<dbReference type="SUPFAM" id="SSF55307">
    <property type="entry name" value="Tubulin C-terminal domain-like"/>
    <property type="match status" value="1"/>
</dbReference>
<dbReference type="Pfam" id="PF12327">
    <property type="entry name" value="FtsZ_C"/>
    <property type="match status" value="1"/>
</dbReference>
<evidence type="ECO:0000256" key="4">
    <source>
        <dbReference type="SAM" id="MobiDB-lite"/>
    </source>
</evidence>
<evidence type="ECO:0000256" key="1">
    <source>
        <dbReference type="ARBA" id="ARBA00009690"/>
    </source>
</evidence>
<dbReference type="FunFam" id="3.30.1330.20:FF:000007">
    <property type="entry name" value="Cell division protein ftsZ, putative"/>
    <property type="match status" value="1"/>
</dbReference>
<evidence type="ECO:0000259" key="6">
    <source>
        <dbReference type="SMART" id="SM00865"/>
    </source>
</evidence>
<sequence length="272" mass="28478">MVFVTAGMGGGTGTGAAPVIAGVTKSMGILTVGIVTTPFSFEGRRRAVQAQEGIAALRDNVDTLIVIPNDKLLTAVSQSTPVTEAFNLADDILRQGVRGISDVITIPGLVNVDFADVRAIMANAGSSLMGIGTATGKTRARDAALNAIQSPLLDIGIERATGIVWNITGGSDLTLFEVNAAAEVIYDLVDPTANLIFGAVIDPSLSGQVSITLIATGFKRQEESEGRPVQASQLTQGDTIGINRRPSPFTDGSLVEIPEFLRKKGRSRYPRV</sequence>
<dbReference type="InterPro" id="IPR018316">
    <property type="entry name" value="Tubulin/FtsZ_2-layer-sand-dom"/>
</dbReference>
<dbReference type="GO" id="GO:0005525">
    <property type="term" value="F:GTP binding"/>
    <property type="evidence" value="ECO:0007669"/>
    <property type="project" value="UniProtKB-KW"/>
</dbReference>
<name>I3S7W5_LOTJA</name>
<comment type="similarity">
    <text evidence="1">Belongs to the FtsZ family.</text>
</comment>
<dbReference type="GO" id="GO:0010020">
    <property type="term" value="P:chloroplast fission"/>
    <property type="evidence" value="ECO:0007669"/>
    <property type="project" value="TreeGrafter"/>
</dbReference>
<dbReference type="InterPro" id="IPR008280">
    <property type="entry name" value="Tub_FtsZ_C"/>
</dbReference>
<evidence type="ECO:0000256" key="3">
    <source>
        <dbReference type="ARBA" id="ARBA00023134"/>
    </source>
</evidence>
<dbReference type="Pfam" id="PF00091">
    <property type="entry name" value="Tubulin"/>
    <property type="match status" value="1"/>
</dbReference>
<dbReference type="InterPro" id="IPR037103">
    <property type="entry name" value="Tubulin/FtsZ-like_C"/>
</dbReference>
<dbReference type="PANTHER" id="PTHR30314">
    <property type="entry name" value="CELL DIVISION PROTEIN FTSZ-RELATED"/>
    <property type="match status" value="1"/>
</dbReference>
<keyword evidence="3" id="KW-0342">GTP-binding</keyword>
<dbReference type="SUPFAM" id="SSF52490">
    <property type="entry name" value="Tubulin nucleotide-binding domain-like"/>
    <property type="match status" value="1"/>
</dbReference>
<accession>I3S7W5</accession>
<dbReference type="InterPro" id="IPR045061">
    <property type="entry name" value="FtsZ/CetZ"/>
</dbReference>
<dbReference type="InterPro" id="IPR003008">
    <property type="entry name" value="Tubulin_FtsZ_GTPase"/>
</dbReference>
<dbReference type="Gene3D" id="3.40.50.1440">
    <property type="entry name" value="Tubulin/FtsZ, GTPase domain"/>
    <property type="match status" value="1"/>
</dbReference>
<dbReference type="InterPro" id="IPR000158">
    <property type="entry name" value="Cell_div_FtsZ"/>
</dbReference>
<evidence type="ECO:0000313" key="7">
    <source>
        <dbReference type="EMBL" id="AFK36357.1"/>
    </source>
</evidence>
<organism evidence="7">
    <name type="scientific">Lotus japonicus</name>
    <name type="common">Lotus corniculatus var. japonicus</name>
    <dbReference type="NCBI Taxonomy" id="34305"/>
    <lineage>
        <taxon>Eukaryota</taxon>
        <taxon>Viridiplantae</taxon>
        <taxon>Streptophyta</taxon>
        <taxon>Embryophyta</taxon>
        <taxon>Tracheophyta</taxon>
        <taxon>Spermatophyta</taxon>
        <taxon>Magnoliopsida</taxon>
        <taxon>eudicotyledons</taxon>
        <taxon>Gunneridae</taxon>
        <taxon>Pentapetalae</taxon>
        <taxon>rosids</taxon>
        <taxon>fabids</taxon>
        <taxon>Fabales</taxon>
        <taxon>Fabaceae</taxon>
        <taxon>Papilionoideae</taxon>
        <taxon>50 kb inversion clade</taxon>
        <taxon>NPAAA clade</taxon>
        <taxon>Hologalegina</taxon>
        <taxon>robinioid clade</taxon>
        <taxon>Loteae</taxon>
        <taxon>Lotus</taxon>
    </lineage>
</organism>
<dbReference type="InterPro" id="IPR036525">
    <property type="entry name" value="Tubulin/FtsZ_GTPase_sf"/>
</dbReference>
<dbReference type="PRINTS" id="PR00423">
    <property type="entry name" value="CELLDVISFTSZ"/>
</dbReference>
<feature type="domain" description="Tubulin/FtsZ GTPase" evidence="5">
    <location>
        <begin position="1"/>
        <end position="108"/>
    </location>
</feature>
<reference evidence="7" key="1">
    <citation type="submission" date="2012-05" db="EMBL/GenBank/DDBJ databases">
        <authorList>
            <person name="Krishnakumar V."/>
            <person name="Cheung F."/>
            <person name="Xiao Y."/>
            <person name="Chan A."/>
            <person name="Moskal W.A."/>
            <person name="Town C.D."/>
        </authorList>
    </citation>
    <scope>NUCLEOTIDE SEQUENCE</scope>
</reference>
<dbReference type="GO" id="GO:0009507">
    <property type="term" value="C:chloroplast"/>
    <property type="evidence" value="ECO:0007669"/>
    <property type="project" value="TreeGrafter"/>
</dbReference>